<dbReference type="InterPro" id="IPR036677">
    <property type="entry name" value="EutN_CcmL_sf"/>
</dbReference>
<evidence type="ECO:0000256" key="2">
    <source>
        <dbReference type="ARBA" id="ARBA00023669"/>
    </source>
</evidence>
<reference evidence="4 5" key="1">
    <citation type="submission" date="2017-07" db="EMBL/GenBank/DDBJ databases">
        <title>Fictibacillus sp. nov. GDSW-R2A3 Genome sequencing and assembly.</title>
        <authorList>
            <person name="Mayilraj S."/>
        </authorList>
    </citation>
    <scope>NUCLEOTIDE SEQUENCE [LARGE SCALE GENOMIC DNA]</scope>
    <source>
        <strain evidence="4 5">GDSW-R2A3</strain>
    </source>
</reference>
<evidence type="ECO:0000313" key="4">
    <source>
        <dbReference type="EMBL" id="OYD55957.1"/>
    </source>
</evidence>
<comment type="subcellular location">
    <subcellularLocation>
        <location evidence="1">Carboxysome</location>
    </subcellularLocation>
</comment>
<dbReference type="RefSeq" id="WP_094254248.1">
    <property type="nucleotide sequence ID" value="NZ_JBHLXL010000001.1"/>
</dbReference>
<keyword evidence="5" id="KW-1185">Reference proteome</keyword>
<evidence type="ECO:0000256" key="1">
    <source>
        <dbReference type="ARBA" id="ARBA00023587"/>
    </source>
</evidence>
<dbReference type="GO" id="GO:0031470">
    <property type="term" value="C:carboxysome"/>
    <property type="evidence" value="ECO:0007669"/>
    <property type="project" value="UniProtKB-SubCell"/>
</dbReference>
<dbReference type="SUPFAM" id="SSF159133">
    <property type="entry name" value="EutN/CcmL-like"/>
    <property type="match status" value="1"/>
</dbReference>
<comment type="caution">
    <text evidence="4">The sequence shown here is derived from an EMBL/GenBank/DDBJ whole genome shotgun (WGS) entry which is preliminary data.</text>
</comment>
<keyword evidence="3" id="KW-1283">Bacterial microcompartment</keyword>
<dbReference type="PANTHER" id="PTHR36539">
    <property type="entry name" value="ETHANOLAMINE UTILIZATION PROTEIN EUTN"/>
    <property type="match status" value="1"/>
</dbReference>
<organism evidence="4 5">
    <name type="scientific">Fictibacillus aquaticus</name>
    <dbReference type="NCBI Taxonomy" id="2021314"/>
    <lineage>
        <taxon>Bacteria</taxon>
        <taxon>Bacillati</taxon>
        <taxon>Bacillota</taxon>
        <taxon>Bacilli</taxon>
        <taxon>Bacillales</taxon>
        <taxon>Fictibacillaceae</taxon>
        <taxon>Fictibacillus</taxon>
    </lineage>
</organism>
<name>A0A235F4W7_9BACL</name>
<protein>
    <submittedName>
        <fullName evidence="4">Ethanolamine utilization protein EutN</fullName>
    </submittedName>
</protein>
<keyword evidence="2" id="KW-1282">Carboxysome</keyword>
<dbReference type="Pfam" id="PF03319">
    <property type="entry name" value="EutN_CcmL"/>
    <property type="match status" value="1"/>
</dbReference>
<dbReference type="OrthoDB" id="196195at2"/>
<gene>
    <name evidence="4" type="ORF">CGZ90_20120</name>
</gene>
<dbReference type="InterPro" id="IPR004992">
    <property type="entry name" value="EutN_CcmL"/>
</dbReference>
<accession>A0A235F4W7</accession>
<evidence type="ECO:0000256" key="3">
    <source>
        <dbReference type="ARBA" id="ARBA00024446"/>
    </source>
</evidence>
<dbReference type="Gene3D" id="2.40.50.220">
    <property type="entry name" value="EutN/Ccml"/>
    <property type="match status" value="1"/>
</dbReference>
<sequence>MRLGTVVGNIWATRKEEGLTGLKFLFVQLEAPDGSPIESPVISADRIGAGIGDRVMITTGSAARFVIQDKDLPIDAVIIGIVDSVDVESR</sequence>
<dbReference type="PROSITE" id="PS51932">
    <property type="entry name" value="BMV"/>
    <property type="match status" value="1"/>
</dbReference>
<dbReference type="AlphaFoldDB" id="A0A235F4W7"/>
<proteinExistence type="predicted"/>
<evidence type="ECO:0000313" key="5">
    <source>
        <dbReference type="Proteomes" id="UP000215059"/>
    </source>
</evidence>
<dbReference type="EMBL" id="NOII01000091">
    <property type="protein sequence ID" value="OYD55957.1"/>
    <property type="molecule type" value="Genomic_DNA"/>
</dbReference>
<dbReference type="Proteomes" id="UP000215059">
    <property type="component" value="Unassembled WGS sequence"/>
</dbReference>
<dbReference type="CDD" id="cd01614">
    <property type="entry name" value="EutN_CcmL"/>
    <property type="match status" value="1"/>
</dbReference>